<dbReference type="Proteomes" id="UP000663937">
    <property type="component" value="Chromosome"/>
</dbReference>
<sequence>MDQLLTILVAVTAVIASVFGVLIGLDQLTQRARMRRIAEWSRELADDEADAGRLDALAQVHAWAASQMVASVMVPARFYLEAAVWAVAAPFVIVASYGDLSTWVLGLLAVGAIWSPMRRAIRAYLERYRIASEYFRGGKMTSPNLSMLHLMEGGTRAEFLWAVLIALGLVGLSVSAGALVAKDENSWPLYVALGSVGAAWLAVDAVRARTPRLLYVSRATPTTSPENP</sequence>
<keyword evidence="1" id="KW-0812">Transmembrane</keyword>
<reference evidence="2" key="1">
    <citation type="submission" date="2021-03" db="EMBL/GenBank/DDBJ databases">
        <title>Pengzhenrongella sicca gen. nov., sp. nov., a new member of suborder Micrococcineae isolated from High-Arctic tundra soil.</title>
        <authorList>
            <person name="Peng F."/>
        </authorList>
    </citation>
    <scope>NUCLEOTIDE SEQUENCE</scope>
    <source>
        <strain evidence="2">LRZ-2</strain>
    </source>
</reference>
<keyword evidence="1" id="KW-1133">Transmembrane helix</keyword>
<feature type="transmembrane region" description="Helical" evidence="1">
    <location>
        <begin position="159"/>
        <end position="181"/>
    </location>
</feature>
<keyword evidence="3" id="KW-1185">Reference proteome</keyword>
<dbReference type="AlphaFoldDB" id="A0A8A4ZGD6"/>
<feature type="transmembrane region" description="Helical" evidence="1">
    <location>
        <begin position="103"/>
        <end position="121"/>
    </location>
</feature>
<feature type="transmembrane region" description="Helical" evidence="1">
    <location>
        <begin position="187"/>
        <end position="206"/>
    </location>
</feature>
<evidence type="ECO:0000313" key="3">
    <source>
        <dbReference type="Proteomes" id="UP000663937"/>
    </source>
</evidence>
<accession>A0A8A4ZGD6</accession>
<gene>
    <name evidence="2" type="ORF">J4E96_09305</name>
</gene>
<dbReference type="KEGG" id="psic:J4E96_09305"/>
<feature type="transmembrane region" description="Helical" evidence="1">
    <location>
        <begin position="6"/>
        <end position="25"/>
    </location>
</feature>
<name>A0A8A4ZGD6_9MICO</name>
<proteinExistence type="predicted"/>
<evidence type="ECO:0000313" key="2">
    <source>
        <dbReference type="EMBL" id="QTE31092.1"/>
    </source>
</evidence>
<dbReference type="RefSeq" id="WP_227425469.1">
    <property type="nucleotide sequence ID" value="NZ_CP071868.1"/>
</dbReference>
<organism evidence="2 3">
    <name type="scientific">Pengzhenrongella sicca</name>
    <dbReference type="NCBI Taxonomy" id="2819238"/>
    <lineage>
        <taxon>Bacteria</taxon>
        <taxon>Bacillati</taxon>
        <taxon>Actinomycetota</taxon>
        <taxon>Actinomycetes</taxon>
        <taxon>Micrococcales</taxon>
        <taxon>Pengzhenrongella</taxon>
    </lineage>
</organism>
<dbReference type="EMBL" id="CP071868">
    <property type="protein sequence ID" value="QTE31092.1"/>
    <property type="molecule type" value="Genomic_DNA"/>
</dbReference>
<keyword evidence="1" id="KW-0472">Membrane</keyword>
<feature type="transmembrane region" description="Helical" evidence="1">
    <location>
        <begin position="78"/>
        <end position="97"/>
    </location>
</feature>
<evidence type="ECO:0000256" key="1">
    <source>
        <dbReference type="SAM" id="Phobius"/>
    </source>
</evidence>
<protein>
    <submittedName>
        <fullName evidence="2">Uncharacterized protein</fullName>
    </submittedName>
</protein>